<feature type="compositionally biased region" description="Polar residues" evidence="1">
    <location>
        <begin position="331"/>
        <end position="343"/>
    </location>
</feature>
<feature type="region of interest" description="Disordered" evidence="1">
    <location>
        <begin position="435"/>
        <end position="454"/>
    </location>
</feature>
<gene>
    <name evidence="3" type="ORF">HPBE_LOCUS20118</name>
</gene>
<evidence type="ECO:0000256" key="1">
    <source>
        <dbReference type="SAM" id="MobiDB-lite"/>
    </source>
</evidence>
<accession>A0A3P8FGN1</accession>
<feature type="signal peptide" evidence="2">
    <location>
        <begin position="1"/>
        <end position="18"/>
    </location>
</feature>
<evidence type="ECO:0000313" key="3">
    <source>
        <dbReference type="EMBL" id="VDP18336.1"/>
    </source>
</evidence>
<dbReference type="EMBL" id="UZAH01031875">
    <property type="protein sequence ID" value="VDP18336.1"/>
    <property type="molecule type" value="Genomic_DNA"/>
</dbReference>
<feature type="compositionally biased region" description="Polar residues" evidence="1">
    <location>
        <begin position="385"/>
        <end position="399"/>
    </location>
</feature>
<feature type="region of interest" description="Disordered" evidence="1">
    <location>
        <begin position="158"/>
        <end position="217"/>
    </location>
</feature>
<evidence type="ECO:0000256" key="2">
    <source>
        <dbReference type="SAM" id="SignalP"/>
    </source>
</evidence>
<feature type="region of interest" description="Disordered" evidence="1">
    <location>
        <begin position="385"/>
        <end position="404"/>
    </location>
</feature>
<proteinExistence type="predicted"/>
<dbReference type="AlphaFoldDB" id="A0A183GD27"/>
<feature type="compositionally biased region" description="Polar residues" evidence="1">
    <location>
        <begin position="172"/>
        <end position="183"/>
    </location>
</feature>
<sequence>MVIRLLLYLVPLLRTSLQSKEDCATRVDVLDGADLVEAVAAYLTDNVVALDAQQCAIECFRLKCDVAYFDTATHKCRFTSDTSPTPRPQCNDLVATETEDGSVDDKVKRFCMRCTGAGVEVNRDSTDSDEVTPLLQVNSQNSAPNSAADLQMIAPQPERPLFGGAQKPTEETPVTPQEVNQQEVPLFSQAKQGGGSVATTAASPQVVDSEEEESLLTPTNARKFQGVSSDSSFGTSQPPTPFFSQIPVGSSNQSAESASALLSSKRPQKPPKFKVAIQYKSAGSTSGAAPSVTEEEVPVFKQENSRKSIGSTADMVTDDDDDTPLLPQRVPQGTMSRPRSGFSQHDVPVFSQGNSHKSVGSTADELPPPDSKQEFPLFGVSRKSIGSTSIGQPEISQEGVSVPSEAASRKSVGSTTGGHGLQGFVMPQMNRQKDVAGPNRPLPVVNRPAPGFQPRRAMDLAGPQKPRIFMQHTFPKVGRRYHQGCIPYFSASDTVHLKHPFLGLVTTQYPSPPF</sequence>
<feature type="compositionally biased region" description="Low complexity" evidence="1">
    <location>
        <begin position="250"/>
        <end position="264"/>
    </location>
</feature>
<protein>
    <submittedName>
        <fullName evidence="5">Apple domain-containing protein</fullName>
    </submittedName>
</protein>
<name>A0A183GD27_HELPZ</name>
<dbReference type="Proteomes" id="UP000050761">
    <property type="component" value="Unassembled WGS sequence"/>
</dbReference>
<accession>A0A183GD27</accession>
<keyword evidence="2" id="KW-0732">Signal</keyword>
<dbReference type="OrthoDB" id="5840838at2759"/>
<evidence type="ECO:0000313" key="5">
    <source>
        <dbReference type="WBParaSite" id="HPBE_0002011901-mRNA-1"/>
    </source>
</evidence>
<keyword evidence="4" id="KW-1185">Reference proteome</keyword>
<organism evidence="4 5">
    <name type="scientific">Heligmosomoides polygyrus</name>
    <name type="common">Parasitic roundworm</name>
    <dbReference type="NCBI Taxonomy" id="6339"/>
    <lineage>
        <taxon>Eukaryota</taxon>
        <taxon>Metazoa</taxon>
        <taxon>Ecdysozoa</taxon>
        <taxon>Nematoda</taxon>
        <taxon>Chromadorea</taxon>
        <taxon>Rhabditida</taxon>
        <taxon>Rhabditina</taxon>
        <taxon>Rhabditomorpha</taxon>
        <taxon>Strongyloidea</taxon>
        <taxon>Heligmosomidae</taxon>
        <taxon>Heligmosomoides</taxon>
    </lineage>
</organism>
<feature type="region of interest" description="Disordered" evidence="1">
    <location>
        <begin position="248"/>
        <end position="371"/>
    </location>
</feature>
<feature type="compositionally biased region" description="Polar residues" evidence="1">
    <location>
        <begin position="351"/>
        <end position="361"/>
    </location>
</feature>
<evidence type="ECO:0000313" key="4">
    <source>
        <dbReference type="Proteomes" id="UP000050761"/>
    </source>
</evidence>
<reference evidence="5" key="2">
    <citation type="submission" date="2019-09" db="UniProtKB">
        <authorList>
            <consortium name="WormBaseParasite"/>
        </authorList>
    </citation>
    <scope>IDENTIFICATION</scope>
</reference>
<reference evidence="3 4" key="1">
    <citation type="submission" date="2018-11" db="EMBL/GenBank/DDBJ databases">
        <authorList>
            <consortium name="Pathogen Informatics"/>
        </authorList>
    </citation>
    <scope>NUCLEOTIDE SEQUENCE [LARGE SCALE GENOMIC DNA]</scope>
</reference>
<feature type="chain" id="PRO_5044551989" evidence="2">
    <location>
        <begin position="19"/>
        <end position="514"/>
    </location>
</feature>
<dbReference type="WBParaSite" id="HPBE_0002011901-mRNA-1">
    <property type="protein sequence ID" value="HPBE_0002011901-mRNA-1"/>
    <property type="gene ID" value="HPBE_0002011901"/>
</dbReference>